<feature type="compositionally biased region" description="Basic and acidic residues" evidence="1">
    <location>
        <begin position="77"/>
        <end position="93"/>
    </location>
</feature>
<feature type="compositionally biased region" description="Basic residues" evidence="1">
    <location>
        <begin position="212"/>
        <end position="222"/>
    </location>
</feature>
<comment type="caution">
    <text evidence="3">The sequence shown here is derived from an EMBL/GenBank/DDBJ whole genome shotgun (WGS) entry which is preliminary data.</text>
</comment>
<feature type="compositionally biased region" description="Basic and acidic residues" evidence="1">
    <location>
        <begin position="191"/>
        <end position="200"/>
    </location>
</feature>
<name>A0A498J882_MALDO</name>
<proteinExistence type="predicted"/>
<dbReference type="GO" id="GO:0009631">
    <property type="term" value="P:cold acclimation"/>
    <property type="evidence" value="ECO:0007669"/>
    <property type="project" value="TreeGrafter"/>
</dbReference>
<dbReference type="Proteomes" id="UP000290289">
    <property type="component" value="Chromosome 9"/>
</dbReference>
<evidence type="ECO:0000256" key="1">
    <source>
        <dbReference type="SAM" id="MobiDB-lite"/>
    </source>
</evidence>
<evidence type="ECO:0000313" key="4">
    <source>
        <dbReference type="Proteomes" id="UP000290289"/>
    </source>
</evidence>
<sequence length="233" mass="26787">MASSKQMKEETAAKQQRGSLPMNRRKRLSWWRLLIARRSRCFRVDDEGSDGTLEHARKLWWGNPRRKSEGEETTDAAGEKINEYTETAEEKAKQTRRRQMRRRKRLRGRWVSMRITAEKAKETKDTAAQKANEAAQKSEGDKGQRAQKAKEAKDATMEKAGEYTNYAAEKAKEAKDTTVNKAGEYTNYTAEKAKEAKDTTTNKAGEYTTTPPRRRRRPRTLRSTKLVNIPLCG</sequence>
<dbReference type="PANTHER" id="PTHR47877">
    <property type="entry name" value="LATE EMBRYOGENESIS ABUNDANT DOMAIN-CONTAINING PROTEIN / LEA DOMAIN-CONTAINING PROTEIN"/>
    <property type="match status" value="1"/>
</dbReference>
<reference evidence="3 4" key="1">
    <citation type="submission" date="2018-10" db="EMBL/GenBank/DDBJ databases">
        <title>A high-quality apple genome assembly.</title>
        <authorList>
            <person name="Hu J."/>
        </authorList>
    </citation>
    <scope>NUCLEOTIDE SEQUENCE [LARGE SCALE GENOMIC DNA]</scope>
    <source>
        <strain evidence="4">cv. HFTH1</strain>
        <tissue evidence="3">Young leaf</tissue>
    </source>
</reference>
<evidence type="ECO:0000259" key="2">
    <source>
        <dbReference type="Pfam" id="PF02987"/>
    </source>
</evidence>
<dbReference type="GO" id="GO:0005829">
    <property type="term" value="C:cytosol"/>
    <property type="evidence" value="ECO:0007669"/>
    <property type="project" value="TreeGrafter"/>
</dbReference>
<feature type="region of interest" description="Disordered" evidence="1">
    <location>
        <begin position="1"/>
        <end position="22"/>
    </location>
</feature>
<evidence type="ECO:0000313" key="3">
    <source>
        <dbReference type="EMBL" id="RXH90374.1"/>
    </source>
</evidence>
<feature type="region of interest" description="Disordered" evidence="1">
    <location>
        <begin position="65"/>
        <end position="233"/>
    </location>
</feature>
<gene>
    <name evidence="3" type="ORF">DVH24_033057</name>
</gene>
<dbReference type="AlphaFoldDB" id="A0A498J882"/>
<keyword evidence="4" id="KW-1185">Reference proteome</keyword>
<feature type="domain" description="Late embryogenesis abundant protein ECP63-like" evidence="2">
    <location>
        <begin position="164"/>
        <end position="207"/>
    </location>
</feature>
<accession>A0A498J882</accession>
<organism evidence="3 4">
    <name type="scientific">Malus domestica</name>
    <name type="common">Apple</name>
    <name type="synonym">Pyrus malus</name>
    <dbReference type="NCBI Taxonomy" id="3750"/>
    <lineage>
        <taxon>Eukaryota</taxon>
        <taxon>Viridiplantae</taxon>
        <taxon>Streptophyta</taxon>
        <taxon>Embryophyta</taxon>
        <taxon>Tracheophyta</taxon>
        <taxon>Spermatophyta</taxon>
        <taxon>Magnoliopsida</taxon>
        <taxon>eudicotyledons</taxon>
        <taxon>Gunneridae</taxon>
        <taxon>Pentapetalae</taxon>
        <taxon>rosids</taxon>
        <taxon>fabids</taxon>
        <taxon>Rosales</taxon>
        <taxon>Rosaceae</taxon>
        <taxon>Amygdaloideae</taxon>
        <taxon>Maleae</taxon>
        <taxon>Malus</taxon>
    </lineage>
</organism>
<feature type="compositionally biased region" description="Basic and acidic residues" evidence="1">
    <location>
        <begin position="116"/>
        <end position="127"/>
    </location>
</feature>
<dbReference type="STRING" id="3750.A0A498J882"/>
<protein>
    <recommendedName>
        <fullName evidence="2">Late embryogenesis abundant protein ECP63-like domain-containing protein</fullName>
    </recommendedName>
</protein>
<feature type="compositionally biased region" description="Basic and acidic residues" evidence="1">
    <location>
        <begin position="1"/>
        <end position="12"/>
    </location>
</feature>
<feature type="compositionally biased region" description="Basic residues" evidence="1">
    <location>
        <begin position="94"/>
        <end position="108"/>
    </location>
</feature>
<dbReference type="Gene3D" id="6.10.140.1430">
    <property type="match status" value="1"/>
</dbReference>
<feature type="compositionally biased region" description="Basic and acidic residues" evidence="1">
    <location>
        <begin position="169"/>
        <end position="178"/>
    </location>
</feature>
<dbReference type="PANTHER" id="PTHR47877:SF4">
    <property type="entry name" value="LATE EMBRYOGENESIS ABUNDANT PROTEIN ECP63"/>
    <property type="match status" value="1"/>
</dbReference>
<dbReference type="Pfam" id="PF02987">
    <property type="entry name" value="LEA_4"/>
    <property type="match status" value="1"/>
</dbReference>
<feature type="compositionally biased region" description="Basic and acidic residues" evidence="1">
    <location>
        <begin position="136"/>
        <end position="161"/>
    </location>
</feature>
<dbReference type="EMBL" id="RDQH01000335">
    <property type="protein sequence ID" value="RXH90374.1"/>
    <property type="molecule type" value="Genomic_DNA"/>
</dbReference>
<dbReference type="InterPro" id="IPR004238">
    <property type="entry name" value="ECP63-like_dom"/>
</dbReference>